<reference evidence="14 15" key="1">
    <citation type="submission" date="2008-11" db="EMBL/GenBank/DDBJ databases">
        <title>Draft genome sequence of Bacteroides pectinophilus (ATCC 43243).</title>
        <authorList>
            <person name="Sudarsanam P."/>
            <person name="Ley R."/>
            <person name="Guruge J."/>
            <person name="Turnbaugh P.J."/>
            <person name="Mahowald M."/>
            <person name="Liep D."/>
            <person name="Gordon J."/>
        </authorList>
    </citation>
    <scope>NUCLEOTIDE SEQUENCE [LARGE SCALE GENOMIC DNA]</scope>
    <source>
        <strain evidence="14 15">ATCC 43243</strain>
    </source>
</reference>
<feature type="active site" evidence="11">
    <location>
        <position position="272"/>
    </location>
</feature>
<dbReference type="InterPro" id="IPR011913">
    <property type="entry name" value="RfaE_dom_I"/>
</dbReference>
<keyword evidence="9 11" id="KW-0119">Carbohydrate metabolism</keyword>
<sequence>MENLIKQLKLCNKKFLVVGDAMLDVYLHGQVSRISPEAPVPVFKYESRENVLGGAANVAANVAAMEVDVALLAVTGNDDAGRQIIELLGNKGVKTDLVLACDNRITTMKARLVSSGQQITRIDNEDTSDIDDTCENKLADMLEAAIDSYDIVLMSDYQKGLLSDSFAARVIDIARKHGRKVIVDVKSRNPAKYAGAYLLKPNRRELAYMTDMPVGTHDEVVAAMKKLRELAGCEAVIATLSGDGMMYLDRDGSVYESNVEARQVRDVVGAGDTAFSYIGLGIAENLRPQTVITLANAASSIKVTKFGTSVVTLDELEDMFGSRPAKIQTLDGLLEQLARFRERKPGAKIVFTNGCFDILHLGHARYLKEARKLGDMLIVGVNSDASVKRLKGEDRPINHEDVRMAMLAELDFIDYVVKFEDDTPYDLIKAVQPDILVKGGDYKIEDIVGHDIVEAKGGLVTTIQLVDGMSTTNIINAVNAAHHE</sequence>
<dbReference type="InterPro" id="IPR011611">
    <property type="entry name" value="PfkB_dom"/>
</dbReference>
<feature type="binding site" evidence="11">
    <location>
        <begin position="202"/>
        <end position="205"/>
    </location>
    <ligand>
        <name>ATP</name>
        <dbReference type="ChEBI" id="CHEBI:30616"/>
    </ligand>
</feature>
<feature type="region of interest" description="Ribokinase" evidence="11">
    <location>
        <begin position="1"/>
        <end position="326"/>
    </location>
</feature>
<dbReference type="GO" id="GO:0005524">
    <property type="term" value="F:ATP binding"/>
    <property type="evidence" value="ECO:0007669"/>
    <property type="project" value="UniProtKB-UniRule"/>
</dbReference>
<comment type="function">
    <text evidence="1 11">Catalyzes the phosphorylation of D-glycero-D-manno-heptose 7-phosphate at the C-1 position to selectively form D-glycero-beta-D-manno-heptose-1,7-bisphosphate.</text>
</comment>
<evidence type="ECO:0000256" key="11">
    <source>
        <dbReference type="HAMAP-Rule" id="MF_01603"/>
    </source>
</evidence>
<keyword evidence="7 11" id="KW-0067">ATP-binding</keyword>
<evidence type="ECO:0000256" key="4">
    <source>
        <dbReference type="ARBA" id="ARBA00022695"/>
    </source>
</evidence>
<evidence type="ECO:0000256" key="9">
    <source>
        <dbReference type="ARBA" id="ARBA00023277"/>
    </source>
</evidence>
<dbReference type="InterPro" id="IPR011914">
    <property type="entry name" value="RfaE_dom_II"/>
</dbReference>
<dbReference type="AlphaFoldDB" id="B7AUM7"/>
<dbReference type="NCBIfam" id="TIGR02199">
    <property type="entry name" value="rfaE_dom_II"/>
    <property type="match status" value="1"/>
</dbReference>
<comment type="similarity">
    <text evidence="11">In the C-terminal section; belongs to the cytidylyltransferase family.</text>
</comment>
<dbReference type="Gene3D" id="3.40.1190.20">
    <property type="match status" value="1"/>
</dbReference>
<evidence type="ECO:0000259" key="13">
    <source>
        <dbReference type="Pfam" id="PF01467"/>
    </source>
</evidence>
<dbReference type="EC" id="2.7.1.167" evidence="11"/>
<reference evidence="14 15" key="2">
    <citation type="submission" date="2008-11" db="EMBL/GenBank/DDBJ databases">
        <authorList>
            <person name="Fulton L."/>
            <person name="Clifton S."/>
            <person name="Fulton B."/>
            <person name="Xu J."/>
            <person name="Minx P."/>
            <person name="Pepin K.H."/>
            <person name="Johnson M."/>
            <person name="Bhonagiri V."/>
            <person name="Nash W.E."/>
            <person name="Mardis E.R."/>
            <person name="Wilson R.K."/>
        </authorList>
    </citation>
    <scope>NUCLEOTIDE SEQUENCE [LARGE SCALE GENOMIC DNA]</scope>
    <source>
        <strain evidence="14 15">ATCC 43243</strain>
    </source>
</reference>
<dbReference type="GO" id="GO:0016773">
    <property type="term" value="F:phosphotransferase activity, alcohol group as acceptor"/>
    <property type="evidence" value="ECO:0007669"/>
    <property type="project" value="InterPro"/>
</dbReference>
<comment type="similarity">
    <text evidence="11">In the N-terminal section; belongs to the carbohydrate kinase PfkB family.</text>
</comment>
<comment type="pathway">
    <text evidence="11">Nucleotide-sugar biosynthesis; ADP-L-glycero-beta-D-manno-heptose biosynthesis; ADP-L-glycero-beta-D-manno-heptose from D-glycero-beta-D-manno-heptose 7-phosphate: step 1/4.</text>
</comment>
<evidence type="ECO:0000256" key="10">
    <source>
        <dbReference type="ARBA" id="ARBA00047428"/>
    </source>
</evidence>
<evidence type="ECO:0000256" key="3">
    <source>
        <dbReference type="ARBA" id="ARBA00022679"/>
    </source>
</evidence>
<feature type="region of interest" description="Cytidylyltransferase" evidence="11">
    <location>
        <begin position="351"/>
        <end position="484"/>
    </location>
</feature>
<evidence type="ECO:0000259" key="12">
    <source>
        <dbReference type="Pfam" id="PF00294"/>
    </source>
</evidence>
<dbReference type="CDD" id="cd01172">
    <property type="entry name" value="RfaE_like"/>
    <property type="match status" value="1"/>
</dbReference>
<evidence type="ECO:0000256" key="1">
    <source>
        <dbReference type="ARBA" id="ARBA00002319"/>
    </source>
</evidence>
<feature type="domain" description="Carbohydrate kinase PfkB" evidence="12">
    <location>
        <begin position="14"/>
        <end position="310"/>
    </location>
</feature>
<keyword evidence="4 11" id="KW-0548">Nucleotidyltransferase</keyword>
<dbReference type="EC" id="2.7.7.70" evidence="11"/>
<dbReference type="Pfam" id="PF01467">
    <property type="entry name" value="CTP_transf_like"/>
    <property type="match status" value="1"/>
</dbReference>
<comment type="catalytic activity">
    <reaction evidence="11">
        <text>D-glycero-beta-D-manno-heptose 7-phosphate + ATP = D-glycero-beta-D-manno-heptose 1,7-bisphosphate + ADP + H(+)</text>
        <dbReference type="Rhea" id="RHEA:27473"/>
        <dbReference type="ChEBI" id="CHEBI:15378"/>
        <dbReference type="ChEBI" id="CHEBI:30616"/>
        <dbReference type="ChEBI" id="CHEBI:60204"/>
        <dbReference type="ChEBI" id="CHEBI:60208"/>
        <dbReference type="ChEBI" id="CHEBI:456216"/>
        <dbReference type="EC" id="2.7.1.167"/>
    </reaction>
</comment>
<evidence type="ECO:0000256" key="7">
    <source>
        <dbReference type="ARBA" id="ARBA00022840"/>
    </source>
</evidence>
<dbReference type="EMBL" id="ABVQ01000037">
    <property type="protein sequence ID" value="EEC55918.1"/>
    <property type="molecule type" value="Genomic_DNA"/>
</dbReference>
<dbReference type="SUPFAM" id="SSF52374">
    <property type="entry name" value="Nucleotidylyl transferase"/>
    <property type="match status" value="1"/>
</dbReference>
<dbReference type="InterPro" id="IPR029056">
    <property type="entry name" value="Ribokinase-like"/>
</dbReference>
<keyword evidence="6 11" id="KW-0418">Kinase</keyword>
<dbReference type="InterPro" id="IPR014729">
    <property type="entry name" value="Rossmann-like_a/b/a_fold"/>
</dbReference>
<dbReference type="SUPFAM" id="SSF53613">
    <property type="entry name" value="Ribokinase-like"/>
    <property type="match status" value="1"/>
</dbReference>
<dbReference type="HAMAP" id="MF_01603">
    <property type="entry name" value="HldE"/>
    <property type="match status" value="1"/>
</dbReference>
<keyword evidence="8 11" id="KW-0511">Multifunctional enzyme</keyword>
<dbReference type="Proteomes" id="UP000003136">
    <property type="component" value="Unassembled WGS sequence"/>
</dbReference>
<dbReference type="UniPathway" id="UPA00356">
    <property type="reaction ID" value="UER00437"/>
</dbReference>
<dbReference type="PANTHER" id="PTHR46969:SF1">
    <property type="entry name" value="BIFUNCTIONAL PROTEIN HLDE"/>
    <property type="match status" value="1"/>
</dbReference>
<evidence type="ECO:0000313" key="15">
    <source>
        <dbReference type="Proteomes" id="UP000003136"/>
    </source>
</evidence>
<keyword evidence="15" id="KW-1185">Reference proteome</keyword>
<feature type="domain" description="Cytidyltransferase-like" evidence="13">
    <location>
        <begin position="351"/>
        <end position="474"/>
    </location>
</feature>
<comment type="subunit">
    <text evidence="11">Homodimer.</text>
</comment>
<keyword evidence="3 11" id="KW-0808">Transferase</keyword>
<dbReference type="STRING" id="483218.BACPEC_02425"/>
<comment type="function">
    <text evidence="2 11">Catalyzes the ADP transfer from ATP to D-glycero-beta-D-manno-heptose 1-phosphate, yielding ADP-D-glycero-beta-D-manno-heptose.</text>
</comment>
<dbReference type="PANTHER" id="PTHR46969">
    <property type="entry name" value="BIFUNCTIONAL PROTEIN HLDE"/>
    <property type="match status" value="1"/>
</dbReference>
<proteinExistence type="inferred from homology"/>
<dbReference type="Pfam" id="PF00294">
    <property type="entry name" value="PfkB"/>
    <property type="match status" value="1"/>
</dbReference>
<dbReference type="NCBIfam" id="TIGR00125">
    <property type="entry name" value="cyt_tran_rel"/>
    <property type="match status" value="1"/>
</dbReference>
<dbReference type="Gene3D" id="3.40.50.620">
    <property type="entry name" value="HUPs"/>
    <property type="match status" value="1"/>
</dbReference>
<evidence type="ECO:0000256" key="6">
    <source>
        <dbReference type="ARBA" id="ARBA00022777"/>
    </source>
</evidence>
<evidence type="ECO:0000256" key="2">
    <source>
        <dbReference type="ARBA" id="ARBA00003753"/>
    </source>
</evidence>
<comment type="catalytic activity">
    <reaction evidence="10 11">
        <text>D-glycero-beta-D-manno-heptose 1-phosphate + ATP + H(+) = ADP-D-glycero-beta-D-manno-heptose + diphosphate</text>
        <dbReference type="Rhea" id="RHEA:27465"/>
        <dbReference type="ChEBI" id="CHEBI:15378"/>
        <dbReference type="ChEBI" id="CHEBI:30616"/>
        <dbReference type="ChEBI" id="CHEBI:33019"/>
        <dbReference type="ChEBI" id="CHEBI:59967"/>
        <dbReference type="ChEBI" id="CHEBI:61593"/>
        <dbReference type="EC" id="2.7.7.70"/>
    </reaction>
</comment>
<protein>
    <recommendedName>
        <fullName evidence="11">Bifunctional protein HldE</fullName>
    </recommendedName>
    <domain>
        <recommendedName>
            <fullName evidence="11">D-beta-D-heptose 7-phosphate kinase</fullName>
            <ecNumber evidence="11">2.7.1.167</ecNumber>
        </recommendedName>
        <alternativeName>
            <fullName evidence="11">D-beta-D-heptose 7-phosphotransferase</fullName>
        </alternativeName>
        <alternativeName>
            <fullName evidence="11">D-glycero-beta-D-manno-heptose-7-phosphate kinase</fullName>
        </alternativeName>
    </domain>
    <domain>
        <recommendedName>
            <fullName evidence="11">D-beta-D-heptose 1-phosphate adenylyltransferase</fullName>
            <ecNumber evidence="11">2.7.7.70</ecNumber>
        </recommendedName>
        <alternativeName>
            <fullName evidence="11">D-glycero-beta-D-manno-heptose 1-phosphate adenylyltransferase</fullName>
        </alternativeName>
    </domain>
</protein>
<name>B7AUM7_9FIRM</name>
<dbReference type="GO" id="GO:0005829">
    <property type="term" value="C:cytosol"/>
    <property type="evidence" value="ECO:0007669"/>
    <property type="project" value="TreeGrafter"/>
</dbReference>
<dbReference type="HOGENOM" id="CLU_021150_2_1_9"/>
<gene>
    <name evidence="11" type="primary">hldE</name>
    <name evidence="14" type="ORF">BACPEC_02425</name>
</gene>
<dbReference type="eggNOG" id="COG2870">
    <property type="taxonomic scope" value="Bacteria"/>
</dbReference>
<organism evidence="14 15">
    <name type="scientific">[Bacteroides] pectinophilus ATCC 43243</name>
    <dbReference type="NCBI Taxonomy" id="483218"/>
    <lineage>
        <taxon>Bacteria</taxon>
        <taxon>Bacillati</taxon>
        <taxon>Bacillota</taxon>
        <taxon>Clostridia</taxon>
        <taxon>Eubacteriales</taxon>
    </lineage>
</organism>
<dbReference type="GO" id="GO:0033786">
    <property type="term" value="F:heptose-1-phosphate adenylyltransferase activity"/>
    <property type="evidence" value="ECO:0007669"/>
    <property type="project" value="UniProtKB-UniRule"/>
</dbReference>
<evidence type="ECO:0000313" key="14">
    <source>
        <dbReference type="EMBL" id="EEC55918.1"/>
    </source>
</evidence>
<dbReference type="InterPro" id="IPR023030">
    <property type="entry name" value="Bifunc_HldE"/>
</dbReference>
<evidence type="ECO:0000256" key="5">
    <source>
        <dbReference type="ARBA" id="ARBA00022741"/>
    </source>
</evidence>
<comment type="pathway">
    <text evidence="11">Nucleotide-sugar biosynthesis; ADP-L-glycero-beta-D-manno-heptose biosynthesis; ADP-L-glycero-beta-D-manno-heptose from D-glycero-beta-D-manno-heptose 7-phosphate: step 3/4.</text>
</comment>
<dbReference type="InterPro" id="IPR004821">
    <property type="entry name" value="Cyt_trans-like"/>
</dbReference>
<dbReference type="GO" id="GO:0097171">
    <property type="term" value="P:ADP-L-glycero-beta-D-manno-heptose biosynthetic process"/>
    <property type="evidence" value="ECO:0007669"/>
    <property type="project" value="UniProtKB-UniPathway"/>
</dbReference>
<keyword evidence="5 11" id="KW-0547">Nucleotide-binding</keyword>
<dbReference type="eggNOG" id="COG0615">
    <property type="taxonomic scope" value="Bacteria"/>
</dbReference>
<accession>B7AUM7</accession>
<evidence type="ECO:0000256" key="8">
    <source>
        <dbReference type="ARBA" id="ARBA00023268"/>
    </source>
</evidence>
<dbReference type="GO" id="GO:0033785">
    <property type="term" value="F:heptose 7-phosphate kinase activity"/>
    <property type="evidence" value="ECO:0007669"/>
    <property type="project" value="UniProtKB-UniRule"/>
</dbReference>